<dbReference type="GO" id="GO:0003950">
    <property type="term" value="F:NAD+ poly-ADP-ribosyltransferase activity"/>
    <property type="evidence" value="ECO:0000318"/>
    <property type="project" value="GO_Central"/>
</dbReference>
<dbReference type="OrthoDB" id="194358at2759"/>
<evidence type="ECO:0000313" key="3">
    <source>
        <dbReference type="Proteomes" id="UP000005239"/>
    </source>
</evidence>
<organism evidence="2 3">
    <name type="scientific">Pristionchus pacificus</name>
    <name type="common">Parasitic nematode worm</name>
    <dbReference type="NCBI Taxonomy" id="54126"/>
    <lineage>
        <taxon>Eukaryota</taxon>
        <taxon>Metazoa</taxon>
        <taxon>Ecdysozoa</taxon>
        <taxon>Nematoda</taxon>
        <taxon>Chromadorea</taxon>
        <taxon>Rhabditida</taxon>
        <taxon>Rhabditina</taxon>
        <taxon>Diplogasteromorpha</taxon>
        <taxon>Diplogasteroidea</taxon>
        <taxon>Neodiplogasteridae</taxon>
        <taxon>Pristionchus</taxon>
    </lineage>
</organism>
<dbReference type="Gene3D" id="1.25.40.20">
    <property type="entry name" value="Ankyrin repeat-containing domain"/>
    <property type="match status" value="1"/>
</dbReference>
<dbReference type="PANTHER" id="PTHR24171">
    <property type="entry name" value="ANKYRIN REPEAT DOMAIN-CONTAINING PROTEIN 39-RELATED"/>
    <property type="match status" value="1"/>
</dbReference>
<gene>
    <name evidence="2" type="primary">WBGene00112411</name>
</gene>
<dbReference type="Pfam" id="PF12796">
    <property type="entry name" value="Ank_2"/>
    <property type="match status" value="1"/>
</dbReference>
<dbReference type="PANTHER" id="PTHR24171:SF8">
    <property type="entry name" value="BRCA1-ASSOCIATED RING DOMAIN PROTEIN 1"/>
    <property type="match status" value="1"/>
</dbReference>
<feature type="region of interest" description="Disordered" evidence="1">
    <location>
        <begin position="1"/>
        <end position="39"/>
    </location>
</feature>
<dbReference type="AlphaFoldDB" id="A0A2A6CCK0"/>
<reference evidence="3" key="1">
    <citation type="journal article" date="2008" name="Nat. Genet.">
        <title>The Pristionchus pacificus genome provides a unique perspective on nematode lifestyle and parasitism.</title>
        <authorList>
            <person name="Dieterich C."/>
            <person name="Clifton S.W."/>
            <person name="Schuster L.N."/>
            <person name="Chinwalla A."/>
            <person name="Delehaunty K."/>
            <person name="Dinkelacker I."/>
            <person name="Fulton L."/>
            <person name="Fulton R."/>
            <person name="Godfrey J."/>
            <person name="Minx P."/>
            <person name="Mitreva M."/>
            <person name="Roeseler W."/>
            <person name="Tian H."/>
            <person name="Witte H."/>
            <person name="Yang S.P."/>
            <person name="Wilson R.K."/>
            <person name="Sommer R.J."/>
        </authorList>
    </citation>
    <scope>NUCLEOTIDE SEQUENCE [LARGE SCALE GENOMIC DNA]</scope>
    <source>
        <strain evidence="3">PS312</strain>
    </source>
</reference>
<protein>
    <submittedName>
        <fullName evidence="2">Swah-1</fullName>
    </submittedName>
</protein>
<dbReference type="SUPFAM" id="SSF48403">
    <property type="entry name" value="Ankyrin repeat"/>
    <property type="match status" value="1"/>
</dbReference>
<dbReference type="GO" id="GO:0005737">
    <property type="term" value="C:cytoplasm"/>
    <property type="evidence" value="ECO:0000318"/>
    <property type="project" value="GO_Central"/>
</dbReference>
<dbReference type="Proteomes" id="UP000005239">
    <property type="component" value="Unassembled WGS sequence"/>
</dbReference>
<dbReference type="GO" id="GO:1904355">
    <property type="term" value="P:positive regulation of telomere capping"/>
    <property type="evidence" value="ECO:0000318"/>
    <property type="project" value="GO_Central"/>
</dbReference>
<dbReference type="PROSITE" id="PS50297">
    <property type="entry name" value="ANK_REP_REGION"/>
    <property type="match status" value="2"/>
</dbReference>
<dbReference type="GO" id="GO:0090263">
    <property type="term" value="P:positive regulation of canonical Wnt signaling pathway"/>
    <property type="evidence" value="ECO:0000318"/>
    <property type="project" value="GO_Central"/>
</dbReference>
<dbReference type="GO" id="GO:0070198">
    <property type="term" value="P:protein localization to chromosome, telomeric region"/>
    <property type="evidence" value="ECO:0000318"/>
    <property type="project" value="GO_Central"/>
</dbReference>
<evidence type="ECO:0000313" key="2">
    <source>
        <dbReference type="EnsemblMetazoa" id="PPA22857.1"/>
    </source>
</evidence>
<feature type="region of interest" description="Disordered" evidence="1">
    <location>
        <begin position="70"/>
        <end position="104"/>
    </location>
</feature>
<accession>A0A2A6CCK0</accession>
<accession>A0A8R1YJZ7</accession>
<dbReference type="InterPro" id="IPR002110">
    <property type="entry name" value="Ankyrin_rpt"/>
</dbReference>
<keyword evidence="3" id="KW-1185">Reference proteome</keyword>
<dbReference type="PROSITE" id="PS50088">
    <property type="entry name" value="ANK_REPEAT"/>
    <property type="match status" value="2"/>
</dbReference>
<feature type="compositionally biased region" description="Low complexity" evidence="1">
    <location>
        <begin position="1"/>
        <end position="10"/>
    </location>
</feature>
<feature type="compositionally biased region" description="Basic and acidic residues" evidence="1">
    <location>
        <begin position="84"/>
        <end position="97"/>
    </location>
</feature>
<sequence length="387" mass="42571">MRSTTSSTSSMGSAALDDVESNGRGMKRRMAGGHEARPVKGAGLQSSMLQAILVDPLPLATTPVRMHITTRPPSISITQEEDGKENGAKLNGRDVKTNRSQSVEDDEVFEITSCSRIGTSSGNQDPDYVDVTMSTPLTPLTPIASDMTLLAPGVERSIFVPIKNASSFLDVTSASTSSSLFNRSNRPKSIALEELPEGWCEWLRACTDGDIEGAKRVLNNEPNMLNWSPPLTGRLAALHLAARGNHLKMATWLVLQGADINQRTLSGFTPLHIAAQQTNRGMVNELRRLGADECRRDFFGRRYDHYASWKEEERKLDGKESFRSCASGPCTDSRRGSVRSRPPSIYSRDSMASVASSFGRNFSVRNTVRGFFRNTFKKAHSTEKLHM</sequence>
<name>A0A2A6CCK0_PRIPA</name>
<proteinExistence type="predicted"/>
<dbReference type="EnsemblMetazoa" id="PPA22857.1">
    <property type="protein sequence ID" value="PPA22857.1"/>
    <property type="gene ID" value="WBGene00112411"/>
</dbReference>
<evidence type="ECO:0000256" key="1">
    <source>
        <dbReference type="SAM" id="MobiDB-lite"/>
    </source>
</evidence>
<dbReference type="SMART" id="SM00248">
    <property type="entry name" value="ANK"/>
    <property type="match status" value="2"/>
</dbReference>
<reference evidence="2" key="2">
    <citation type="submission" date="2022-06" db="UniProtKB">
        <authorList>
            <consortium name="EnsemblMetazoa"/>
        </authorList>
    </citation>
    <scope>IDENTIFICATION</scope>
    <source>
        <strain evidence="2">PS312</strain>
    </source>
</reference>
<dbReference type="GO" id="GO:0005634">
    <property type="term" value="C:nucleus"/>
    <property type="evidence" value="ECO:0000318"/>
    <property type="project" value="GO_Central"/>
</dbReference>
<dbReference type="InterPro" id="IPR036770">
    <property type="entry name" value="Ankyrin_rpt-contain_sf"/>
</dbReference>